<evidence type="ECO:0000256" key="2">
    <source>
        <dbReference type="ARBA" id="ARBA00022801"/>
    </source>
</evidence>
<dbReference type="EMBL" id="VUNS01000004">
    <property type="protein sequence ID" value="MST96593.1"/>
    <property type="molecule type" value="Genomic_DNA"/>
</dbReference>
<dbReference type="GO" id="GO:0004573">
    <property type="term" value="F:Glc3Man9GlcNAc2 oligosaccharide glucosidase activity"/>
    <property type="evidence" value="ECO:0007669"/>
    <property type="project" value="InterPro"/>
</dbReference>
<dbReference type="Pfam" id="PF22422">
    <property type="entry name" value="MGH1-like_GH"/>
    <property type="match status" value="1"/>
</dbReference>
<reference evidence="5 6" key="1">
    <citation type="submission" date="2019-08" db="EMBL/GenBank/DDBJ databases">
        <title>In-depth cultivation of the pig gut microbiome towards novel bacterial diversity and tailored functional studies.</title>
        <authorList>
            <person name="Wylensek D."/>
            <person name="Hitch T.C.A."/>
            <person name="Clavel T."/>
        </authorList>
    </citation>
    <scope>NUCLEOTIDE SEQUENCE [LARGE SCALE GENOMIC DNA]</scope>
    <source>
        <strain evidence="5 6">BBE-744-WT-12</strain>
    </source>
</reference>
<evidence type="ECO:0000259" key="4">
    <source>
        <dbReference type="Pfam" id="PF22422"/>
    </source>
</evidence>
<comment type="similarity">
    <text evidence="1">Belongs to the glycosyl hydrolase 63 family.</text>
</comment>
<dbReference type="InterPro" id="IPR004888">
    <property type="entry name" value="Glycoside_hydrolase_63"/>
</dbReference>
<keyword evidence="3" id="KW-0326">Glycosidase</keyword>
<dbReference type="Proteomes" id="UP000435649">
    <property type="component" value="Unassembled WGS sequence"/>
</dbReference>
<comment type="caution">
    <text evidence="5">The sequence shown here is derived from an EMBL/GenBank/DDBJ whole genome shotgun (WGS) entry which is preliminary data.</text>
</comment>
<proteinExistence type="inferred from homology"/>
<dbReference type="InterPro" id="IPR054491">
    <property type="entry name" value="MGH1-like_GH"/>
</dbReference>
<sequence>MLYYPNVKMAATYFSLERFQMTNADYFSREFQKEFEEAAFRIAEKKQKQLEYSRSGQSPSGKLKKHLPTGGNFTGLFLWDTAFCVQWAKYAMERFPVTDSLDNFYDLQEEDGFICREYTSDGEAFWSKKHPVSFAPPLLSWAEVSLHENGLTGTERLRKVYPSLKKLHEFNRRNWRRPDGLYFGDALGCGMDDLPRFPVNARYDITDGIKLESSMVCRKGQEYFSLIRDNPLYQWNRQMGWVDMSSQMAFDALNLSRIAAALEDRKSEAAWLEEHRELGEIINEKCFDEKLGFYFDFYQGSVIPRFHAGGFWPMFAGIVPPERAEIVAAALADPAKFNRKVPFPALAADDPAFRPETEYWRGSVWPCTNYVALCGLRNIGREAAAKKYAQRYYAAYAELYRSTGTIWENISPEQYDCPKKVSAPDFCGWGALVPVTIAREFLQ</sequence>
<protein>
    <recommendedName>
        <fullName evidence="4">Mannosylglycerate hydrolase MGH1-like glycoside hydrolase domain-containing protein</fullName>
    </recommendedName>
</protein>
<dbReference type="GO" id="GO:0006487">
    <property type="term" value="P:protein N-linked glycosylation"/>
    <property type="evidence" value="ECO:0007669"/>
    <property type="project" value="TreeGrafter"/>
</dbReference>
<dbReference type="InterPro" id="IPR012341">
    <property type="entry name" value="6hp_glycosidase-like_sf"/>
</dbReference>
<evidence type="ECO:0000256" key="1">
    <source>
        <dbReference type="ARBA" id="ARBA00010833"/>
    </source>
</evidence>
<dbReference type="GO" id="GO:0009311">
    <property type="term" value="P:oligosaccharide metabolic process"/>
    <property type="evidence" value="ECO:0007669"/>
    <property type="project" value="InterPro"/>
</dbReference>
<gene>
    <name evidence="5" type="ORF">FYJ85_05980</name>
</gene>
<evidence type="ECO:0000313" key="5">
    <source>
        <dbReference type="EMBL" id="MST96593.1"/>
    </source>
</evidence>
<dbReference type="PANTHER" id="PTHR10412:SF11">
    <property type="entry name" value="MANNOSYL-OLIGOSACCHARIDE GLUCOSIDASE"/>
    <property type="match status" value="1"/>
</dbReference>
<feature type="domain" description="Mannosylglycerate hydrolase MGH1-like glycoside hydrolase" evidence="4">
    <location>
        <begin position="78"/>
        <end position="413"/>
    </location>
</feature>
<name>A0A844G0B0_9BACT</name>
<evidence type="ECO:0000256" key="3">
    <source>
        <dbReference type="ARBA" id="ARBA00023295"/>
    </source>
</evidence>
<dbReference type="SUPFAM" id="SSF48208">
    <property type="entry name" value="Six-hairpin glycosidases"/>
    <property type="match status" value="1"/>
</dbReference>
<dbReference type="Gene3D" id="1.50.10.10">
    <property type="match status" value="1"/>
</dbReference>
<keyword evidence="2" id="KW-0378">Hydrolase</keyword>
<keyword evidence="6" id="KW-1185">Reference proteome</keyword>
<evidence type="ECO:0000313" key="6">
    <source>
        <dbReference type="Proteomes" id="UP000435649"/>
    </source>
</evidence>
<dbReference type="InterPro" id="IPR008928">
    <property type="entry name" value="6-hairpin_glycosidase_sf"/>
</dbReference>
<accession>A0A844G0B0</accession>
<dbReference type="PANTHER" id="PTHR10412">
    <property type="entry name" value="MANNOSYL-OLIGOSACCHARIDE GLUCOSIDASE"/>
    <property type="match status" value="1"/>
</dbReference>
<organism evidence="5 6">
    <name type="scientific">Victivallis lenta</name>
    <dbReference type="NCBI Taxonomy" id="2606640"/>
    <lineage>
        <taxon>Bacteria</taxon>
        <taxon>Pseudomonadati</taxon>
        <taxon>Lentisphaerota</taxon>
        <taxon>Lentisphaeria</taxon>
        <taxon>Victivallales</taxon>
        <taxon>Victivallaceae</taxon>
        <taxon>Victivallis</taxon>
    </lineage>
</organism>
<dbReference type="AlphaFoldDB" id="A0A844G0B0"/>